<evidence type="ECO:0000256" key="5">
    <source>
        <dbReference type="PIRSR" id="PIRSR620019-1"/>
    </source>
</evidence>
<comment type="similarity">
    <text evidence="1">Belongs to the transferase hexapeptide repeat family.</text>
</comment>
<dbReference type="CDD" id="cd03360">
    <property type="entry name" value="LbH_AT_putative"/>
    <property type="match status" value="1"/>
</dbReference>
<evidence type="ECO:0000256" key="3">
    <source>
        <dbReference type="ARBA" id="ARBA00022737"/>
    </source>
</evidence>
<accession>A0A7T0C027</accession>
<evidence type="ECO:0000256" key="4">
    <source>
        <dbReference type="ARBA" id="ARBA00023315"/>
    </source>
</evidence>
<dbReference type="PANTHER" id="PTHR43300">
    <property type="entry name" value="ACETYLTRANSFERASE"/>
    <property type="match status" value="1"/>
</dbReference>
<dbReference type="Proteomes" id="UP000594464">
    <property type="component" value="Chromosome"/>
</dbReference>
<protein>
    <submittedName>
        <fullName evidence="8">Acetyltransferase</fullName>
    </submittedName>
</protein>
<reference evidence="9" key="1">
    <citation type="submission" date="2020-02" db="EMBL/GenBank/DDBJ databases">
        <title>Genomic and physiological characterization of two novel Nitrospinaceae genera.</title>
        <authorList>
            <person name="Mueller A.J."/>
            <person name="Jung M.-Y."/>
            <person name="Strachan C.R."/>
            <person name="Herbold C.W."/>
            <person name="Kirkegaard R.H."/>
            <person name="Daims H."/>
        </authorList>
    </citation>
    <scope>NUCLEOTIDE SEQUENCE [LARGE SCALE GENOMIC DNA]</scope>
</reference>
<feature type="site" description="Increases basicity of active site His" evidence="5">
    <location>
        <position position="139"/>
    </location>
</feature>
<evidence type="ECO:0000256" key="1">
    <source>
        <dbReference type="ARBA" id="ARBA00007274"/>
    </source>
</evidence>
<gene>
    <name evidence="8" type="ORF">G3M78_01125</name>
</gene>
<keyword evidence="3" id="KW-0677">Repeat</keyword>
<dbReference type="KEGG" id="nva:G3M78_01125"/>
<dbReference type="InterPro" id="IPR041561">
    <property type="entry name" value="PglD_N"/>
</dbReference>
<dbReference type="InterPro" id="IPR011004">
    <property type="entry name" value="Trimer_LpxA-like_sf"/>
</dbReference>
<evidence type="ECO:0000256" key="2">
    <source>
        <dbReference type="ARBA" id="ARBA00022679"/>
    </source>
</evidence>
<dbReference type="SUPFAM" id="SSF51161">
    <property type="entry name" value="Trimeric LpxA-like enzymes"/>
    <property type="match status" value="1"/>
</dbReference>
<evidence type="ECO:0000313" key="9">
    <source>
        <dbReference type="Proteomes" id="UP000594464"/>
    </source>
</evidence>
<dbReference type="InterPro" id="IPR018357">
    <property type="entry name" value="Hexapep_transf_CS"/>
</dbReference>
<organism evidence="8 9">
    <name type="scientific">Candidatus Nitrohelix vancouverensis</name>
    <dbReference type="NCBI Taxonomy" id="2705534"/>
    <lineage>
        <taxon>Bacteria</taxon>
        <taxon>Pseudomonadati</taxon>
        <taxon>Nitrospinota/Tectimicrobiota group</taxon>
        <taxon>Nitrospinota</taxon>
        <taxon>Nitrospinia</taxon>
        <taxon>Nitrospinales</taxon>
        <taxon>Nitrospinaceae</taxon>
        <taxon>Candidatus Nitrohelix</taxon>
    </lineage>
</organism>
<feature type="domain" description="PglD N-terminal" evidence="7">
    <location>
        <begin position="6"/>
        <end position="83"/>
    </location>
</feature>
<dbReference type="InterPro" id="IPR050179">
    <property type="entry name" value="Trans_hexapeptide_repeat"/>
</dbReference>
<dbReference type="Gene3D" id="2.160.10.10">
    <property type="entry name" value="Hexapeptide repeat proteins"/>
    <property type="match status" value="1"/>
</dbReference>
<dbReference type="PANTHER" id="PTHR43300:SF7">
    <property type="entry name" value="UDP-N-ACETYLBACILLOSAMINE N-ACETYLTRANSFERASE"/>
    <property type="match status" value="1"/>
</dbReference>
<proteinExistence type="inferred from homology"/>
<evidence type="ECO:0000259" key="7">
    <source>
        <dbReference type="Pfam" id="PF17836"/>
    </source>
</evidence>
<evidence type="ECO:0000313" key="8">
    <source>
        <dbReference type="EMBL" id="QPJ64079.1"/>
    </source>
</evidence>
<dbReference type="Pfam" id="PF17836">
    <property type="entry name" value="PglD_N"/>
    <property type="match status" value="1"/>
</dbReference>
<dbReference type="EMBL" id="CP048620">
    <property type="protein sequence ID" value="QPJ64079.1"/>
    <property type="molecule type" value="Genomic_DNA"/>
</dbReference>
<dbReference type="InterPro" id="IPR001451">
    <property type="entry name" value="Hexapep"/>
</dbReference>
<keyword evidence="4" id="KW-0012">Acyltransferase</keyword>
<dbReference type="AlphaFoldDB" id="A0A7T0C027"/>
<dbReference type="NCBIfam" id="TIGR03570">
    <property type="entry name" value="NeuD_NnaD"/>
    <property type="match status" value="1"/>
</dbReference>
<feature type="active site" description="Proton acceptor" evidence="5">
    <location>
        <position position="138"/>
    </location>
</feature>
<dbReference type="Pfam" id="PF00132">
    <property type="entry name" value="Hexapep"/>
    <property type="match status" value="1"/>
</dbReference>
<name>A0A7T0C027_9BACT</name>
<dbReference type="InterPro" id="IPR020019">
    <property type="entry name" value="AcTrfase_PglD-like"/>
</dbReference>
<dbReference type="Gene3D" id="3.40.50.20">
    <property type="match status" value="1"/>
</dbReference>
<sequence>MRSLPVIILGAGGHARVLADALKVMGLSIKGVTDAVPVKGLPGVPLLGDDSILDSISPDDIVLVNGLGSIARPALRRRLFEKFKARGFTFQDVVHPSAMIAEDVRLGEGVQVMAGAVIQTGSVISDNAIINTGALVDHDCEIGAHTHLAPGVTLSGRVTIGEESHVGVAASVIQSIRIGSRALIGAGSVVVRNVPESALVYGNPAKEIDS</sequence>
<feature type="binding site" evidence="6">
    <location>
        <position position="147"/>
    </location>
    <ligand>
        <name>acetyl-CoA</name>
        <dbReference type="ChEBI" id="CHEBI:57288"/>
    </ligand>
</feature>
<dbReference type="GO" id="GO:0016746">
    <property type="term" value="F:acyltransferase activity"/>
    <property type="evidence" value="ECO:0007669"/>
    <property type="project" value="UniProtKB-KW"/>
</dbReference>
<dbReference type="PROSITE" id="PS00101">
    <property type="entry name" value="HEXAPEP_TRANSFERASES"/>
    <property type="match status" value="1"/>
</dbReference>
<evidence type="ECO:0000256" key="6">
    <source>
        <dbReference type="PIRSR" id="PIRSR620019-2"/>
    </source>
</evidence>
<keyword evidence="2 8" id="KW-0808">Transferase</keyword>